<sequence length="312" mass="33126">MEYFLTVPDKPAAEISIDIALIRGLLADQAVAMIPAATELPLRKVAEGWDSEVWRLGDQYAVRLPRRTLAAPLVLHEQAVLPGVAERLAPVGVRVPAPVVDGVAGDGYPWAWSVVPWIDGVPALAQPVAERGGWAATLARALSALHSDAPDDHPINPFRGVPLAARTGAVEERLRTLRAGGVLDGSSADALHALWQAGRAAAPWDRTPVWIHGDLHPGNLVSRDGDLAGIIDFGDVTAGDPAYDLAVAWLAFDAAGRERFMAAVGSRYDAHIWVRAHAWAAAVVLTLLAHSDDNPAYLALGRDAATEVLAKV</sequence>
<dbReference type="PATRIC" id="fig|69370.6.peg.1520"/>
<reference evidence="2 3" key="1">
    <citation type="submission" date="2015-02" db="EMBL/GenBank/DDBJ databases">
        <title>Draft genome sequences of ten Microbacterium spp. with emphasis on heavy metal contaminated environments.</title>
        <authorList>
            <person name="Corretto E."/>
        </authorList>
    </citation>
    <scope>NUCLEOTIDE SEQUENCE [LARGE SCALE GENOMIC DNA]</scope>
    <source>
        <strain evidence="2 3">DSM 8608</strain>
    </source>
</reference>
<keyword evidence="2" id="KW-0808">Transferase</keyword>
<organism evidence="2 3">
    <name type="scientific">Microbacterium trichothecenolyticum</name>
    <name type="common">Aureobacterium trichothecenolyticum</name>
    <dbReference type="NCBI Taxonomy" id="69370"/>
    <lineage>
        <taxon>Bacteria</taxon>
        <taxon>Bacillati</taxon>
        <taxon>Actinomycetota</taxon>
        <taxon>Actinomycetes</taxon>
        <taxon>Micrococcales</taxon>
        <taxon>Microbacteriaceae</taxon>
        <taxon>Microbacterium</taxon>
    </lineage>
</organism>
<dbReference type="Pfam" id="PF01636">
    <property type="entry name" value="APH"/>
    <property type="match status" value="1"/>
</dbReference>
<dbReference type="InterPro" id="IPR051678">
    <property type="entry name" value="AGP_Transferase"/>
</dbReference>
<dbReference type="GO" id="GO:0016740">
    <property type="term" value="F:transferase activity"/>
    <property type="evidence" value="ECO:0007669"/>
    <property type="project" value="UniProtKB-KW"/>
</dbReference>
<evidence type="ECO:0000259" key="1">
    <source>
        <dbReference type="Pfam" id="PF01636"/>
    </source>
</evidence>
<dbReference type="EMBL" id="JYJA01000031">
    <property type="protein sequence ID" value="KJL43430.1"/>
    <property type="molecule type" value="Genomic_DNA"/>
</dbReference>
<feature type="domain" description="Aminoglycoside phosphotransferase" evidence="1">
    <location>
        <begin position="42"/>
        <end position="271"/>
    </location>
</feature>
<name>A0A0M2HGI9_MICTR</name>
<dbReference type="PANTHER" id="PTHR21310:SF42">
    <property type="entry name" value="BIFUNCTIONAL AAC_APH"/>
    <property type="match status" value="1"/>
</dbReference>
<evidence type="ECO:0000313" key="2">
    <source>
        <dbReference type="EMBL" id="KJL43430.1"/>
    </source>
</evidence>
<dbReference type="PANTHER" id="PTHR21310">
    <property type="entry name" value="AMINOGLYCOSIDE PHOSPHOTRANSFERASE-RELATED-RELATED"/>
    <property type="match status" value="1"/>
</dbReference>
<gene>
    <name evidence="2" type="ORF">RS82_01485</name>
</gene>
<dbReference type="CDD" id="cd05155">
    <property type="entry name" value="APH_ChoK_like_1"/>
    <property type="match status" value="1"/>
</dbReference>
<dbReference type="Proteomes" id="UP000034098">
    <property type="component" value="Unassembled WGS sequence"/>
</dbReference>
<dbReference type="Gene3D" id="3.90.1200.10">
    <property type="match status" value="1"/>
</dbReference>
<keyword evidence="3" id="KW-1185">Reference proteome</keyword>
<dbReference type="SUPFAM" id="SSF56112">
    <property type="entry name" value="Protein kinase-like (PK-like)"/>
    <property type="match status" value="1"/>
</dbReference>
<dbReference type="AlphaFoldDB" id="A0A0M2HGI9"/>
<accession>A0A0M2HGI9</accession>
<comment type="caution">
    <text evidence="2">The sequence shown here is derived from an EMBL/GenBank/DDBJ whole genome shotgun (WGS) entry which is preliminary data.</text>
</comment>
<evidence type="ECO:0000313" key="3">
    <source>
        <dbReference type="Proteomes" id="UP000034098"/>
    </source>
</evidence>
<dbReference type="InterPro" id="IPR011009">
    <property type="entry name" value="Kinase-like_dom_sf"/>
</dbReference>
<dbReference type="InterPro" id="IPR002575">
    <property type="entry name" value="Aminoglycoside_PTrfase"/>
</dbReference>
<proteinExistence type="predicted"/>
<protein>
    <submittedName>
        <fullName evidence="2">Phosphotransferase enzyme family protein</fullName>
    </submittedName>
</protein>
<dbReference type="Gene3D" id="3.30.200.20">
    <property type="entry name" value="Phosphorylase Kinase, domain 1"/>
    <property type="match status" value="1"/>
</dbReference>